<dbReference type="Gene3D" id="3.90.550.10">
    <property type="entry name" value="Spore Coat Polysaccharide Biosynthesis Protein SpsA, Chain A"/>
    <property type="match status" value="1"/>
</dbReference>
<dbReference type="Proteomes" id="UP000481852">
    <property type="component" value="Unassembled WGS sequence"/>
</dbReference>
<sequence length="303" mass="34004">MAAGLGSRFGKGIKQLTSFGPSGEIIMDYSIYDALQAGFDKVVFILRRDLADEFREIIGRRIEKQVEVAYAFQDIEDLPEGFCVPAGRVKPWGTGQAVLAARDVIDEPFCVINADDYYGRTSFRKIHEYLTDTPFRTGIHQPYRISMAGFILNNTLSEHGGVTRGLCEIDEAGRLEQIVETKNIIRHAGGAAVLYQDGTMKVLNPDMPVSMNMWGFQPDFIDELKTAFPVFLKEHDGTKDGQTAEFLLPTIVGELLRQQKALIDVLPISDRWFGVTYQEDVPAVKESFRKLIAEGLYPEKLWG</sequence>
<evidence type="ECO:0000313" key="3">
    <source>
        <dbReference type="Proteomes" id="UP000481852"/>
    </source>
</evidence>
<proteinExistence type="predicted"/>
<dbReference type="GO" id="GO:0016740">
    <property type="term" value="F:transferase activity"/>
    <property type="evidence" value="ECO:0007669"/>
    <property type="project" value="UniProtKB-KW"/>
</dbReference>
<organism evidence="2 3">
    <name type="scientific">Porcincola intestinalis</name>
    <dbReference type="NCBI Taxonomy" id="2606632"/>
    <lineage>
        <taxon>Bacteria</taxon>
        <taxon>Bacillati</taxon>
        <taxon>Bacillota</taxon>
        <taxon>Clostridia</taxon>
        <taxon>Lachnospirales</taxon>
        <taxon>Lachnospiraceae</taxon>
        <taxon>Porcincola</taxon>
    </lineage>
</organism>
<accession>A0A6L5X4E1</accession>
<dbReference type="AlphaFoldDB" id="A0A6L5X4E1"/>
<gene>
    <name evidence="2" type="ORF">FYJ35_04210</name>
</gene>
<dbReference type="EMBL" id="VULZ01000003">
    <property type="protein sequence ID" value="MSS14253.1"/>
    <property type="molecule type" value="Genomic_DNA"/>
</dbReference>
<keyword evidence="3" id="KW-1185">Reference proteome</keyword>
<dbReference type="InterPro" id="IPR029044">
    <property type="entry name" value="Nucleotide-diphossugar_trans"/>
</dbReference>
<evidence type="ECO:0000313" key="2">
    <source>
        <dbReference type="EMBL" id="MSS14253.1"/>
    </source>
</evidence>
<protein>
    <submittedName>
        <fullName evidence="2">Nucleotidyltransferase</fullName>
    </submittedName>
</protein>
<feature type="domain" description="Nucleotidyl transferase" evidence="1">
    <location>
        <begin position="14"/>
        <end position="126"/>
    </location>
</feature>
<keyword evidence="2" id="KW-0808">Transferase</keyword>
<dbReference type="Pfam" id="PF00483">
    <property type="entry name" value="NTP_transferase"/>
    <property type="match status" value="1"/>
</dbReference>
<reference evidence="2 3" key="1">
    <citation type="submission" date="2019-08" db="EMBL/GenBank/DDBJ databases">
        <title>In-depth cultivation of the pig gut microbiome towards novel bacterial diversity and tailored functional studies.</title>
        <authorList>
            <person name="Wylensek D."/>
            <person name="Hitch T.C.A."/>
            <person name="Clavel T."/>
        </authorList>
    </citation>
    <scope>NUCLEOTIDE SEQUENCE [LARGE SCALE GENOMIC DNA]</scope>
    <source>
        <strain evidence="2 3">Oil+RF-744-WCA-WT-11</strain>
    </source>
</reference>
<dbReference type="RefSeq" id="WP_154524002.1">
    <property type="nucleotide sequence ID" value="NZ_JAXFDQ010000006.1"/>
</dbReference>
<evidence type="ECO:0000259" key="1">
    <source>
        <dbReference type="Pfam" id="PF00483"/>
    </source>
</evidence>
<dbReference type="SUPFAM" id="SSF53448">
    <property type="entry name" value="Nucleotide-diphospho-sugar transferases"/>
    <property type="match status" value="1"/>
</dbReference>
<name>A0A6L5X4E1_9FIRM</name>
<dbReference type="InterPro" id="IPR005835">
    <property type="entry name" value="NTP_transferase_dom"/>
</dbReference>
<comment type="caution">
    <text evidence="2">The sequence shown here is derived from an EMBL/GenBank/DDBJ whole genome shotgun (WGS) entry which is preliminary data.</text>
</comment>